<proteinExistence type="predicted"/>
<reference evidence="1 2" key="1">
    <citation type="submission" date="2024-09" db="EMBL/GenBank/DDBJ databases">
        <title>Novel species of the genus Pelomonas and Roseateles isolated from streams.</title>
        <authorList>
            <person name="Lu H."/>
        </authorList>
    </citation>
    <scope>NUCLEOTIDE SEQUENCE [LARGE SCALE GENOMIC DNA]</scope>
    <source>
        <strain evidence="1 2">BYS96W</strain>
    </source>
</reference>
<evidence type="ECO:0000313" key="2">
    <source>
        <dbReference type="Proteomes" id="UP001606305"/>
    </source>
</evidence>
<dbReference type="InterPro" id="IPR016084">
    <property type="entry name" value="Haem_Oase-like_multi-hlx"/>
</dbReference>
<gene>
    <name evidence="1" type="ORF">ACG00X_23010</name>
</gene>
<name>A0ABW7GCQ1_9BURK</name>
<organism evidence="1 2">
    <name type="scientific">Pelomonas nitida</name>
    <dbReference type="NCBI Taxonomy" id="3299027"/>
    <lineage>
        <taxon>Bacteria</taxon>
        <taxon>Pseudomonadati</taxon>
        <taxon>Pseudomonadota</taxon>
        <taxon>Betaproteobacteria</taxon>
        <taxon>Burkholderiales</taxon>
        <taxon>Sphaerotilaceae</taxon>
        <taxon>Roseateles</taxon>
    </lineage>
</organism>
<comment type="caution">
    <text evidence="1">The sequence shown here is derived from an EMBL/GenBank/DDBJ whole genome shotgun (WGS) entry which is preliminary data.</text>
</comment>
<evidence type="ECO:0000313" key="1">
    <source>
        <dbReference type="EMBL" id="MFG6459713.1"/>
    </source>
</evidence>
<dbReference type="Proteomes" id="UP001606305">
    <property type="component" value="Unassembled WGS sequence"/>
</dbReference>
<evidence type="ECO:0008006" key="3">
    <source>
        <dbReference type="Google" id="ProtNLM"/>
    </source>
</evidence>
<dbReference type="SUPFAM" id="SSF48613">
    <property type="entry name" value="Heme oxygenase-like"/>
    <property type="match status" value="1"/>
</dbReference>
<protein>
    <recommendedName>
        <fullName evidence="3">Iron-containing redox enzyme family protein</fullName>
    </recommendedName>
</protein>
<sequence length="328" mass="37216">MKPALKPAVRQSTRNGGLQLSYRGQQLALQPTEASLFARLAPLLDGRHDAAALSRTADIDPSDLDWQLAQLEAAHLLVEGEGWSPQPDLYSAEQAFWVLEADVCRVKFGEADDRLRNDLEVRIARGEVAQTVAEGWLVELGYLLRQVPQELSLAVATAGDEATRAHYVEFFKEECDHGQMMYDKLKDWIAPERLLAMRPLPSTLAVLNMYRALASDGPLSYAVALMRDESTPLDPAPAPETDPYAGLRTHYQVPAPVVDIFEWHAHLDRDCEHGFFPLEIFRQQRWIDRRTVQALRQRLLSLFETHAMWRRELANYFATHSVHERVPA</sequence>
<keyword evidence="2" id="KW-1185">Reference proteome</keyword>
<dbReference type="EMBL" id="JBIGIA010000028">
    <property type="protein sequence ID" value="MFG6459713.1"/>
    <property type="molecule type" value="Genomic_DNA"/>
</dbReference>
<accession>A0ABW7GCQ1</accession>
<dbReference type="Gene3D" id="1.20.910.10">
    <property type="entry name" value="Heme oxygenase-like"/>
    <property type="match status" value="1"/>
</dbReference>
<dbReference type="Gene3D" id="3.90.930.60">
    <property type="match status" value="1"/>
</dbReference>
<dbReference type="RefSeq" id="WP_394491998.1">
    <property type="nucleotide sequence ID" value="NZ_JBIGIA010000028.1"/>
</dbReference>